<accession>A0ABT4SHZ0</accession>
<protein>
    <submittedName>
        <fullName evidence="1">Uncharacterized protein</fullName>
    </submittedName>
</protein>
<evidence type="ECO:0000313" key="1">
    <source>
        <dbReference type="EMBL" id="MDA0636834.1"/>
    </source>
</evidence>
<comment type="caution">
    <text evidence="1">The sequence shown here is derived from an EMBL/GenBank/DDBJ whole genome shotgun (WGS) entry which is preliminary data.</text>
</comment>
<proteinExistence type="predicted"/>
<gene>
    <name evidence="1" type="ORF">OUY22_25780</name>
</gene>
<dbReference type="Proteomes" id="UP001144036">
    <property type="component" value="Unassembled WGS sequence"/>
</dbReference>
<reference evidence="1" key="1">
    <citation type="submission" date="2022-11" db="EMBL/GenBank/DDBJ databases">
        <title>Nonomuraea corallina sp. nov., a new species of the genus Nonomuraea isolated from sea side sediment in Thai sea.</title>
        <authorList>
            <person name="Ngamcharungchit C."/>
            <person name="Matsumoto A."/>
            <person name="Suriyachadkun C."/>
            <person name="Panbangred W."/>
            <person name="Inahashi Y."/>
            <person name="Intra B."/>
        </authorList>
    </citation>
    <scope>NUCLEOTIDE SEQUENCE</scope>
    <source>
        <strain evidence="1">MCN248</strain>
    </source>
</reference>
<organism evidence="1 2">
    <name type="scientific">Nonomuraea corallina</name>
    <dbReference type="NCBI Taxonomy" id="2989783"/>
    <lineage>
        <taxon>Bacteria</taxon>
        <taxon>Bacillati</taxon>
        <taxon>Actinomycetota</taxon>
        <taxon>Actinomycetes</taxon>
        <taxon>Streptosporangiales</taxon>
        <taxon>Streptosporangiaceae</taxon>
        <taxon>Nonomuraea</taxon>
    </lineage>
</organism>
<dbReference type="EMBL" id="JAPNNL010000125">
    <property type="protein sequence ID" value="MDA0636834.1"/>
    <property type="molecule type" value="Genomic_DNA"/>
</dbReference>
<sequence length="90" mass="10010">MTVHLFQTSSAHLASGMILDAPLEYDDFLLQFGDETEARAELVHAGERPLLVVGGYMTMDGTVVDECTWMISEVTVRGDRRILRLGDPLE</sequence>
<keyword evidence="2" id="KW-1185">Reference proteome</keyword>
<dbReference type="RefSeq" id="WP_270157732.1">
    <property type="nucleotide sequence ID" value="NZ_JAPNNL010000125.1"/>
</dbReference>
<name>A0ABT4SHZ0_9ACTN</name>
<evidence type="ECO:0000313" key="2">
    <source>
        <dbReference type="Proteomes" id="UP001144036"/>
    </source>
</evidence>